<proteinExistence type="predicted"/>
<accession>A0A2W5TEJ7</accession>
<dbReference type="PROSITE" id="PS51257">
    <property type="entry name" value="PROKAR_LIPOPROTEIN"/>
    <property type="match status" value="1"/>
</dbReference>
<evidence type="ECO:0000313" key="1">
    <source>
        <dbReference type="EMBL" id="PZR09835.1"/>
    </source>
</evidence>
<sequence>MRLILLALVVLVAGCETVDEDFEGRLVQIEVTSSADDCVPRRFTGDAGLHFIGVRPDGGTVFTLSNAAVYGPLIDGGALESVIRQALPPVNMGRSNVGQNGEVACDGIFGDWREVGTELQLSQDFPGFTDCVTGPPWLPQRRCTAERSLKLTDVGTCRISCLRVTAGTEVVCEC</sequence>
<comment type="caution">
    <text evidence="1">The sequence shown here is derived from an EMBL/GenBank/DDBJ whole genome shotgun (WGS) entry which is preliminary data.</text>
</comment>
<reference evidence="1 2" key="1">
    <citation type="submission" date="2017-08" db="EMBL/GenBank/DDBJ databases">
        <title>Infants hospitalized years apart are colonized by the same room-sourced microbial strains.</title>
        <authorList>
            <person name="Brooks B."/>
            <person name="Olm M.R."/>
            <person name="Firek B.A."/>
            <person name="Baker R."/>
            <person name="Thomas B.C."/>
            <person name="Morowitz M.J."/>
            <person name="Banfield J.F."/>
        </authorList>
    </citation>
    <scope>NUCLEOTIDE SEQUENCE [LARGE SCALE GENOMIC DNA]</scope>
    <source>
        <strain evidence="1">S2_003_000_R2_14</strain>
    </source>
</reference>
<evidence type="ECO:0008006" key="3">
    <source>
        <dbReference type="Google" id="ProtNLM"/>
    </source>
</evidence>
<gene>
    <name evidence="1" type="ORF">DI536_21090</name>
</gene>
<protein>
    <recommendedName>
        <fullName evidence="3">Lipoprotein</fullName>
    </recommendedName>
</protein>
<evidence type="ECO:0000313" key="2">
    <source>
        <dbReference type="Proteomes" id="UP000249061"/>
    </source>
</evidence>
<dbReference type="AlphaFoldDB" id="A0A2W5TEJ7"/>
<dbReference type="Proteomes" id="UP000249061">
    <property type="component" value="Unassembled WGS sequence"/>
</dbReference>
<organism evidence="1 2">
    <name type="scientific">Archangium gephyra</name>
    <dbReference type="NCBI Taxonomy" id="48"/>
    <lineage>
        <taxon>Bacteria</taxon>
        <taxon>Pseudomonadati</taxon>
        <taxon>Myxococcota</taxon>
        <taxon>Myxococcia</taxon>
        <taxon>Myxococcales</taxon>
        <taxon>Cystobacterineae</taxon>
        <taxon>Archangiaceae</taxon>
        <taxon>Archangium</taxon>
    </lineage>
</organism>
<name>A0A2W5TEJ7_9BACT</name>
<dbReference type="EMBL" id="QFQP01000019">
    <property type="protein sequence ID" value="PZR09835.1"/>
    <property type="molecule type" value="Genomic_DNA"/>
</dbReference>